<dbReference type="Proteomes" id="UP000033731">
    <property type="component" value="Unassembled WGS sequence"/>
</dbReference>
<evidence type="ECO:0000313" key="2">
    <source>
        <dbReference type="Proteomes" id="UP000033731"/>
    </source>
</evidence>
<evidence type="ECO:0000313" key="1">
    <source>
        <dbReference type="EMBL" id="KJZ82529.1"/>
    </source>
</evidence>
<comment type="caution">
    <text evidence="1">The sequence shown here is derived from an EMBL/GenBank/DDBJ whole genome shotgun (WGS) entry which is preliminary data.</text>
</comment>
<organism evidence="1 2">
    <name type="scientific">Candidatus Liberibacter solanacearum</name>
    <dbReference type="NCBI Taxonomy" id="556287"/>
    <lineage>
        <taxon>Bacteria</taxon>
        <taxon>Pseudomonadati</taxon>
        <taxon>Pseudomonadota</taxon>
        <taxon>Alphaproteobacteria</taxon>
        <taxon>Hyphomicrobiales</taxon>
        <taxon>Rhizobiaceae</taxon>
        <taxon>Liberibacter</taxon>
    </lineage>
</organism>
<keyword evidence="2" id="KW-1185">Reference proteome</keyword>
<accession>A0A0F4VMA2</accession>
<sequence length="810" mass="90610">MHPECIERVKKLAGEWKLEPEDLDQIERVSKQALSGLELNESFKNLKTADKVKALSEKAHLLLLENGAFAMSETLGGVGRAKHGEQLNTLKNFLRYETTASIESRIKGEQANARKAFHDFEDLGSKNLGFSADPITNEKITKALRGVETDDPQVNKFGRAYRKIRDRVTAQAEDMGLLHPLDNWGSPQPDDALKIRAKGKKAWIETIMPWVDVEAYDKKGLYGKGLTEFLGHVWDTKSSEGRNKILASGGAEQAGKASVGGSRKQPRHLFLLDEHYSDYNAAFGKTGLNAEDLVRMTIDPLIRDIEIARTFGSNADNNFRWVITQAYENDLKSAKTASDVTKMGGLYKEANILWDRLTISSEMLDHELSNAQINLRELKSGFSTFQVVKSFGMQILSALPETINCVVMGSHRQGMPFWSRALPEFKRHLTNANYKASIRAFAPAGEMAITGMMNEFHNQSKFVSGMKVLAEKTVKWQGLKALDRFQRDLSFGFTSSWMGEVTRGFKGLEDFKSRYGEQTFKTLIKDYGFTQSDMHALSKVELDAGRLLTPDSIRECRHPDLVTLARSENKSIERMMGDLSSKMSGYIWSQTQDNARGSVGSSLRDTKYTSSRGGIPGLSLVTQFLTTPISMAEKHLWAVPKTLVGGANGMSAWSYRAKFLAFGIVLEGIVANTARKALTGQELDDFTDPKVLALMTARTLTHYDRFFNEYHHDFKDLLHSVPVASTVIGLGDAGLEVSRNIFGEDEEKKAKANAKLAKEVANNMPLKNLFYVKAAFQKMVVDNLCEYFNEGYKDRLAMNRELRKSRSNIG</sequence>
<reference evidence="1 2" key="1">
    <citation type="journal article" date="2015" name="Phytopathology">
        <title>Genomes of Candidatus Liberibacter solanacearum haplotype A from New Zealand and the USA suggest significant genome plasticity in the species.</title>
        <authorList>
            <person name="Thompson S.M."/>
            <person name="Johnson C.P."/>
            <person name="Lu A.Y."/>
            <person name="Frampton R.A."/>
            <person name="Sullivan K.L."/>
            <person name="Fiers M.W."/>
            <person name="Crowhurst R.N."/>
            <person name="Pitman A.R."/>
            <person name="Scott I."/>
            <person name="Gudmestad N.C."/>
            <person name="Smith G.R."/>
        </authorList>
    </citation>
    <scope>NUCLEOTIDE SEQUENCE [LARGE SCALE GENOMIC DNA]</scope>
    <source>
        <strain evidence="1 2">LsoNZ1</strain>
    </source>
</reference>
<dbReference type="AlphaFoldDB" id="A0A0F4VMA2"/>
<dbReference type="EMBL" id="JMTK01000001">
    <property type="protein sequence ID" value="KJZ82529.1"/>
    <property type="molecule type" value="Genomic_DNA"/>
</dbReference>
<protein>
    <submittedName>
        <fullName evidence="1">Uncharacterized protein</fullName>
    </submittedName>
</protein>
<name>A0A0F4VMA2_9HYPH</name>
<gene>
    <name evidence="1" type="ORF">DJ66_0136</name>
</gene>
<proteinExistence type="predicted"/>
<dbReference type="RefSeq" id="WP_045960420.1">
    <property type="nucleotide sequence ID" value="NZ_JMTK01000001.1"/>
</dbReference>
<dbReference type="PATRIC" id="fig|556287.9.peg.141"/>